<evidence type="ECO:0000256" key="3">
    <source>
        <dbReference type="SAM" id="SignalP"/>
    </source>
</evidence>
<dbReference type="InterPro" id="IPR050263">
    <property type="entry name" value="Bact_Fimbrial_Adh_Pro"/>
</dbReference>
<organism evidence="4">
    <name type="scientific">Knufia peltigerae</name>
    <dbReference type="NCBI Taxonomy" id="1002370"/>
    <lineage>
        <taxon>Eukaryota</taxon>
        <taxon>Fungi</taxon>
        <taxon>Dikarya</taxon>
        <taxon>Ascomycota</taxon>
        <taxon>Pezizomycotina</taxon>
        <taxon>Eurotiomycetes</taxon>
        <taxon>Chaetothyriomycetidae</taxon>
        <taxon>Chaetothyriales</taxon>
        <taxon>Trichomeriaceae</taxon>
        <taxon>Knufia</taxon>
    </lineage>
</organism>
<protein>
    <recommendedName>
        <fullName evidence="5">Fimbrial protein</fullName>
    </recommendedName>
</protein>
<feature type="region of interest" description="Disordered" evidence="2">
    <location>
        <begin position="230"/>
        <end position="252"/>
    </location>
</feature>
<name>A0AA38Y139_9EURO</name>
<dbReference type="GO" id="GO:0043709">
    <property type="term" value="P:cell adhesion involved in single-species biofilm formation"/>
    <property type="evidence" value="ECO:0007669"/>
    <property type="project" value="TreeGrafter"/>
</dbReference>
<reference evidence="4" key="1">
    <citation type="submission" date="2022-10" db="EMBL/GenBank/DDBJ databases">
        <title>Culturing micro-colonial fungi from biological soil crusts in the Mojave desert and describing Neophaeococcomyces mojavensis, and introducing the new genera and species Taxawa tesnikishii.</title>
        <authorList>
            <person name="Kurbessoian T."/>
            <person name="Stajich J.E."/>
        </authorList>
    </citation>
    <scope>NUCLEOTIDE SEQUENCE</scope>
    <source>
        <strain evidence="4">TK_35</strain>
    </source>
</reference>
<evidence type="ECO:0008006" key="5">
    <source>
        <dbReference type="Google" id="ProtNLM"/>
    </source>
</evidence>
<feature type="compositionally biased region" description="Polar residues" evidence="2">
    <location>
        <begin position="237"/>
        <end position="246"/>
    </location>
</feature>
<dbReference type="SUPFAM" id="SSF49401">
    <property type="entry name" value="Bacterial adhesins"/>
    <property type="match status" value="1"/>
</dbReference>
<sequence length="311" mass="33537">MAIGLLCSLGFCATAVACTTSRGYPMNFDKTYSSSPPSERRFMDYDSTVANFSACSVPGLYDMALTLDMPGLRPAGTISYDGMTLPVYDYADDSPLIGFAFMQVIGWSAQPVTPGSTTPYVMDIAATERPKADFNFRAYAFSRGTPMRTYEMSGSLKIDAPDFPSLGLTIPLRINLKFPHVTCPLLDAAEDLRDVDFAELSAPGSTAGERVVAIRMDCGADTPRARISLHDAADPGNTGSQLTPSPGSDAGGVRVQLMRAGSEVQFGQQWDFDPGVGGMHNHEFTARYIRTTETLTPGIIKGEAVLNVDYW</sequence>
<dbReference type="EMBL" id="JAPDRN010000054">
    <property type="protein sequence ID" value="KAJ9632657.1"/>
    <property type="molecule type" value="Genomic_DNA"/>
</dbReference>
<evidence type="ECO:0000256" key="2">
    <source>
        <dbReference type="SAM" id="MobiDB-lite"/>
    </source>
</evidence>
<feature type="chain" id="PRO_5041208263" description="Fimbrial protein" evidence="3">
    <location>
        <begin position="18"/>
        <end position="311"/>
    </location>
</feature>
<dbReference type="PANTHER" id="PTHR33420:SF3">
    <property type="entry name" value="FIMBRIAL SUBUNIT ELFA"/>
    <property type="match status" value="1"/>
</dbReference>
<feature type="signal peptide" evidence="3">
    <location>
        <begin position="1"/>
        <end position="17"/>
    </location>
</feature>
<gene>
    <name evidence="4" type="ORF">H2204_007744</name>
</gene>
<dbReference type="Gene3D" id="2.60.40.1090">
    <property type="entry name" value="Fimbrial-type adhesion domain"/>
    <property type="match status" value="1"/>
</dbReference>
<comment type="caution">
    <text evidence="4">The sequence shown here is derived from an EMBL/GenBank/DDBJ whole genome shotgun (WGS) entry which is preliminary data.</text>
</comment>
<accession>A0AA38Y139</accession>
<dbReference type="InterPro" id="IPR036937">
    <property type="entry name" value="Adhesion_dom_fimbrial_sf"/>
</dbReference>
<keyword evidence="1 3" id="KW-0732">Signal</keyword>
<dbReference type="PANTHER" id="PTHR33420">
    <property type="entry name" value="FIMBRIAL SUBUNIT ELFA-RELATED"/>
    <property type="match status" value="1"/>
</dbReference>
<evidence type="ECO:0000256" key="1">
    <source>
        <dbReference type="ARBA" id="ARBA00022729"/>
    </source>
</evidence>
<proteinExistence type="predicted"/>
<evidence type="ECO:0000313" key="4">
    <source>
        <dbReference type="EMBL" id="KAJ9632657.1"/>
    </source>
</evidence>
<dbReference type="InterPro" id="IPR008966">
    <property type="entry name" value="Adhesion_dom_sf"/>
</dbReference>
<dbReference type="AlphaFoldDB" id="A0AA38Y139"/>